<sequence length="494" mass="56722">MVPDGKNWDELPSLMKTAAAKLGYDKTTWDNHERPARSDVCWSFLTARQKRAANCMEVAELARELESLHDEITNGKMQLRKIRRGKVGTANGREVSVESHLEIDPDITRQRQNLKLGQKLHFVIKNCFLHEYNYTFPACMSLLVHCFLYSVLHGAISRVTYSACDAVISSFSDWHFINNHFDPTHLYATFLLLVILFSVILARLTGAIYDWNDNEKYQRCLDVQLRNRWRMGCWDVCILNWFSGDKIRNEYGVKRSEATDHIERNKWGPRTKALLDVLSFYACLTGVEFFGNNWINHLSNTKESILEGLPSRRLYQQWTERMGNENGGNSCNKSLSGDDDAAALCTNSTVSFMSDVLNWATNADRCGWVKHDEANEEVINSAHEKEKYVKGENGEFDTCNLKEYNEMCPVPNVTGTVPKKAHPWKQSKEEWRQQMNILDDAYLRATISVESYYLFVGDPHAHFINPKRKMIVEASLAGISFAGLSWFEIPFIAI</sequence>
<dbReference type="AlphaFoldDB" id="A0ABD3RFQ7"/>
<reference evidence="2 3" key="1">
    <citation type="submission" date="2024-10" db="EMBL/GenBank/DDBJ databases">
        <title>Updated reference genomes for cyclostephanoid diatoms.</title>
        <authorList>
            <person name="Roberts W.R."/>
            <person name="Alverson A.J."/>
        </authorList>
    </citation>
    <scope>NUCLEOTIDE SEQUENCE [LARGE SCALE GENOMIC DNA]</scope>
    <source>
        <strain evidence="2 3">AJA228-03</strain>
    </source>
</reference>
<keyword evidence="1" id="KW-0472">Membrane</keyword>
<evidence type="ECO:0000256" key="1">
    <source>
        <dbReference type="SAM" id="Phobius"/>
    </source>
</evidence>
<comment type="caution">
    <text evidence="2">The sequence shown here is derived from an EMBL/GenBank/DDBJ whole genome shotgun (WGS) entry which is preliminary data.</text>
</comment>
<evidence type="ECO:0000313" key="2">
    <source>
        <dbReference type="EMBL" id="KAL3811869.1"/>
    </source>
</evidence>
<keyword evidence="3" id="KW-1185">Reference proteome</keyword>
<dbReference type="Proteomes" id="UP001530377">
    <property type="component" value="Unassembled WGS sequence"/>
</dbReference>
<accession>A0ABD3RFQ7</accession>
<gene>
    <name evidence="2" type="ORF">ACHAXA_005535</name>
</gene>
<feature type="transmembrane region" description="Helical" evidence="1">
    <location>
        <begin position="470"/>
        <end position="493"/>
    </location>
</feature>
<feature type="transmembrane region" description="Helical" evidence="1">
    <location>
        <begin position="186"/>
        <end position="209"/>
    </location>
</feature>
<protein>
    <submittedName>
        <fullName evidence="2">Uncharacterized protein</fullName>
    </submittedName>
</protein>
<proteinExistence type="predicted"/>
<keyword evidence="1" id="KW-1133">Transmembrane helix</keyword>
<name>A0ABD3RFQ7_9STRA</name>
<feature type="transmembrane region" description="Helical" evidence="1">
    <location>
        <begin position="134"/>
        <end position="152"/>
    </location>
</feature>
<keyword evidence="1" id="KW-0812">Transmembrane</keyword>
<organism evidence="2 3">
    <name type="scientific">Cyclostephanos tholiformis</name>
    <dbReference type="NCBI Taxonomy" id="382380"/>
    <lineage>
        <taxon>Eukaryota</taxon>
        <taxon>Sar</taxon>
        <taxon>Stramenopiles</taxon>
        <taxon>Ochrophyta</taxon>
        <taxon>Bacillariophyta</taxon>
        <taxon>Coscinodiscophyceae</taxon>
        <taxon>Thalassiosirophycidae</taxon>
        <taxon>Stephanodiscales</taxon>
        <taxon>Stephanodiscaceae</taxon>
        <taxon>Cyclostephanos</taxon>
    </lineage>
</organism>
<dbReference type="EMBL" id="JALLPB020000229">
    <property type="protein sequence ID" value="KAL3811869.1"/>
    <property type="molecule type" value="Genomic_DNA"/>
</dbReference>
<evidence type="ECO:0000313" key="3">
    <source>
        <dbReference type="Proteomes" id="UP001530377"/>
    </source>
</evidence>